<keyword evidence="4" id="KW-1185">Reference proteome</keyword>
<dbReference type="PANTHER" id="PTHR38462">
    <property type="entry name" value="EXONUCLEASE-LIKE PROTEIN"/>
    <property type="match status" value="1"/>
</dbReference>
<dbReference type="PANTHER" id="PTHR38462:SF1">
    <property type="entry name" value="YPRB RIBONUCLEASE H-LIKE DOMAIN-CONTAINING PROTEIN"/>
    <property type="match status" value="1"/>
</dbReference>
<name>A0A1H0TJJ9_9BACI</name>
<dbReference type="SUPFAM" id="SSF48452">
    <property type="entry name" value="TPR-like"/>
    <property type="match status" value="1"/>
</dbReference>
<dbReference type="Pfam" id="PF13482">
    <property type="entry name" value="RNase_H_2"/>
    <property type="match status" value="1"/>
</dbReference>
<dbReference type="InterPro" id="IPR012337">
    <property type="entry name" value="RNaseH-like_sf"/>
</dbReference>
<organism evidence="3 4">
    <name type="scientific">Litchfieldia salsa</name>
    <dbReference type="NCBI Taxonomy" id="930152"/>
    <lineage>
        <taxon>Bacteria</taxon>
        <taxon>Bacillati</taxon>
        <taxon>Bacillota</taxon>
        <taxon>Bacilli</taxon>
        <taxon>Bacillales</taxon>
        <taxon>Bacillaceae</taxon>
        <taxon>Litchfieldia</taxon>
    </lineage>
</organism>
<dbReference type="InterPro" id="IPR011990">
    <property type="entry name" value="TPR-like_helical_dom_sf"/>
</dbReference>
<dbReference type="OrthoDB" id="9790530at2"/>
<dbReference type="InterPro" id="IPR038720">
    <property type="entry name" value="YprB_RNase_H-like_dom"/>
</dbReference>
<sequence>MSLKDKLNRHKKNIVREENVGATFSSEINLSLEIPYLEKWNSFDAEPYYFDGSYCFVRRVKYPLSYKHGLYRFEELETIVTDWNESVTEHPLSSRGFQSDQLFFFDTETTGLGGGAGNTIFLLGQAVVKNDCVEVIQHFLPNPGAEVALYQSFLEKIDYTTLVTYNGKSFDWPQVKTRHTLVREHVPRLPEFGHFDLYHPSRRLWKNKLDSVRLSNVEKEILSIQREGDVPGYLAPMLYFDFLQSQDPEGIQGVLHHNEIDVLSLISLYIHLSKHLLNKSKQSTSTEKYEIARWYNVLGEVNVAESMYQNVSITETDEAIKAKLELAYLYKKKKDHKTALTYFLDVINNDKEHFHTDAAIEIAKIYEHHEKDYDKALDFALIAKNIYKSQKSLPSDPNGYKKEDLDKRINRIRRKSGNK</sequence>
<feature type="region of interest" description="Disordered" evidence="1">
    <location>
        <begin position="390"/>
        <end position="419"/>
    </location>
</feature>
<reference evidence="4" key="1">
    <citation type="submission" date="2016-10" db="EMBL/GenBank/DDBJ databases">
        <authorList>
            <person name="Varghese N."/>
            <person name="Submissions S."/>
        </authorList>
    </citation>
    <scope>NUCLEOTIDE SEQUENCE [LARGE SCALE GENOMIC DNA]</scope>
    <source>
        <strain evidence="4">IBRC-M10078</strain>
    </source>
</reference>
<dbReference type="InterPro" id="IPR036397">
    <property type="entry name" value="RNaseH_sf"/>
</dbReference>
<accession>A0A1H0TJJ9</accession>
<dbReference type="STRING" id="930152.SAMN05216565_103551"/>
<dbReference type="SUPFAM" id="SSF53098">
    <property type="entry name" value="Ribonuclease H-like"/>
    <property type="match status" value="1"/>
</dbReference>
<dbReference type="Gene3D" id="1.25.40.10">
    <property type="entry name" value="Tetratricopeptide repeat domain"/>
    <property type="match status" value="1"/>
</dbReference>
<gene>
    <name evidence="3" type="ORF">SAMN05216565_103551</name>
</gene>
<proteinExistence type="predicted"/>
<dbReference type="EMBL" id="FNJU01000003">
    <property type="protein sequence ID" value="SDP53850.1"/>
    <property type="molecule type" value="Genomic_DNA"/>
</dbReference>
<dbReference type="RefSeq" id="WP_090852735.1">
    <property type="nucleotide sequence ID" value="NZ_FNJU01000003.1"/>
</dbReference>
<protein>
    <recommendedName>
        <fullName evidence="2">YprB ribonuclease H-like domain-containing protein</fullName>
    </recommendedName>
</protein>
<dbReference type="AlphaFoldDB" id="A0A1H0TJJ9"/>
<feature type="domain" description="YprB ribonuclease H-like" evidence="2">
    <location>
        <begin position="104"/>
        <end position="272"/>
    </location>
</feature>
<feature type="compositionally biased region" description="Basic residues" evidence="1">
    <location>
        <begin position="410"/>
        <end position="419"/>
    </location>
</feature>
<feature type="compositionally biased region" description="Basic and acidic residues" evidence="1">
    <location>
        <begin position="399"/>
        <end position="409"/>
    </location>
</feature>
<dbReference type="Gene3D" id="3.30.420.10">
    <property type="entry name" value="Ribonuclease H-like superfamily/Ribonuclease H"/>
    <property type="match status" value="1"/>
</dbReference>
<evidence type="ECO:0000259" key="2">
    <source>
        <dbReference type="Pfam" id="PF13482"/>
    </source>
</evidence>
<dbReference type="GO" id="GO:0003676">
    <property type="term" value="F:nucleic acid binding"/>
    <property type="evidence" value="ECO:0007669"/>
    <property type="project" value="InterPro"/>
</dbReference>
<evidence type="ECO:0000313" key="4">
    <source>
        <dbReference type="Proteomes" id="UP000199159"/>
    </source>
</evidence>
<evidence type="ECO:0000256" key="1">
    <source>
        <dbReference type="SAM" id="MobiDB-lite"/>
    </source>
</evidence>
<evidence type="ECO:0000313" key="3">
    <source>
        <dbReference type="EMBL" id="SDP53850.1"/>
    </source>
</evidence>
<dbReference type="Proteomes" id="UP000199159">
    <property type="component" value="Unassembled WGS sequence"/>
</dbReference>